<feature type="domain" description="Glycosyltransferase subfamily 4-like N-terminal" evidence="5">
    <location>
        <begin position="19"/>
        <end position="176"/>
    </location>
</feature>
<keyword evidence="7" id="KW-1185">Reference proteome</keyword>
<evidence type="ECO:0000313" key="7">
    <source>
        <dbReference type="Proteomes" id="UP000006640"/>
    </source>
</evidence>
<dbReference type="Gene3D" id="3.40.50.2000">
    <property type="entry name" value="Glycogen Phosphorylase B"/>
    <property type="match status" value="2"/>
</dbReference>
<feature type="compositionally biased region" description="Low complexity" evidence="3">
    <location>
        <begin position="373"/>
        <end position="386"/>
    </location>
</feature>
<reference evidence="6 7" key="1">
    <citation type="submission" date="2010-01" db="EMBL/GenBank/DDBJ databases">
        <title>The complete genome of Thermobispora bispora DSM 43833.</title>
        <authorList>
            <consortium name="US DOE Joint Genome Institute (JGI-PGF)"/>
            <person name="Lucas S."/>
            <person name="Copeland A."/>
            <person name="Lapidus A."/>
            <person name="Glavina del Rio T."/>
            <person name="Dalin E."/>
            <person name="Tice H."/>
            <person name="Bruce D."/>
            <person name="Goodwin L."/>
            <person name="Pitluck S."/>
            <person name="Kyrpides N."/>
            <person name="Mavromatis K."/>
            <person name="Ivanova N."/>
            <person name="Mikhailova N."/>
            <person name="Chertkov O."/>
            <person name="Brettin T."/>
            <person name="Detter J.C."/>
            <person name="Han C."/>
            <person name="Larimer F."/>
            <person name="Land M."/>
            <person name="Hauser L."/>
            <person name="Markowitz V."/>
            <person name="Cheng J.-F."/>
            <person name="Hugenholtz P."/>
            <person name="Woyke T."/>
            <person name="Wu D."/>
            <person name="Jando M."/>
            <person name="Schneider S."/>
            <person name="Klenk H.-P."/>
            <person name="Eisen J.A."/>
        </authorList>
    </citation>
    <scope>NUCLEOTIDE SEQUENCE [LARGE SCALE GENOMIC DNA]</scope>
    <source>
        <strain evidence="7">ATCC 19993 / DSM 43833 / CBS 139.67 / JCM 10125 / KCTC 9307 / NBRC 14880 / R51</strain>
    </source>
</reference>
<dbReference type="HOGENOM" id="CLU_009583_2_1_11"/>
<keyword evidence="2 6" id="KW-0808">Transferase</keyword>
<accession>D6YBC4</accession>
<dbReference type="SUPFAM" id="SSF53756">
    <property type="entry name" value="UDP-Glycosyltransferase/glycogen phosphorylase"/>
    <property type="match status" value="1"/>
</dbReference>
<protein>
    <submittedName>
        <fullName evidence="6">Glycosyl transferase group 1</fullName>
    </submittedName>
</protein>
<dbReference type="KEGG" id="tbi:Tbis_1772"/>
<evidence type="ECO:0000259" key="5">
    <source>
        <dbReference type="Pfam" id="PF13579"/>
    </source>
</evidence>
<name>D6YBC4_THEBD</name>
<keyword evidence="1" id="KW-0328">Glycosyltransferase</keyword>
<feature type="region of interest" description="Disordered" evidence="3">
    <location>
        <begin position="373"/>
        <end position="392"/>
    </location>
</feature>
<proteinExistence type="predicted"/>
<dbReference type="CDD" id="cd03801">
    <property type="entry name" value="GT4_PimA-like"/>
    <property type="match status" value="1"/>
</dbReference>
<evidence type="ECO:0000259" key="4">
    <source>
        <dbReference type="Pfam" id="PF00534"/>
    </source>
</evidence>
<dbReference type="EMBL" id="CP001874">
    <property type="protein sequence ID" value="ADG88484.1"/>
    <property type="molecule type" value="Genomic_DNA"/>
</dbReference>
<dbReference type="PANTHER" id="PTHR12526">
    <property type="entry name" value="GLYCOSYLTRANSFERASE"/>
    <property type="match status" value="1"/>
</dbReference>
<dbReference type="InterPro" id="IPR001296">
    <property type="entry name" value="Glyco_trans_1"/>
</dbReference>
<dbReference type="RefSeq" id="WP_013132017.1">
    <property type="nucleotide sequence ID" value="NC_014165.1"/>
</dbReference>
<evidence type="ECO:0000313" key="6">
    <source>
        <dbReference type="EMBL" id="ADG88484.1"/>
    </source>
</evidence>
<dbReference type="Pfam" id="PF00534">
    <property type="entry name" value="Glycos_transf_1"/>
    <property type="match status" value="1"/>
</dbReference>
<evidence type="ECO:0000256" key="1">
    <source>
        <dbReference type="ARBA" id="ARBA00022676"/>
    </source>
</evidence>
<dbReference type="CAZy" id="GT4">
    <property type="family name" value="Glycosyltransferase Family 4"/>
</dbReference>
<dbReference type="eggNOG" id="COG0438">
    <property type="taxonomic scope" value="Bacteria"/>
</dbReference>
<dbReference type="OrthoDB" id="9802525at2"/>
<dbReference type="GO" id="GO:0016757">
    <property type="term" value="F:glycosyltransferase activity"/>
    <property type="evidence" value="ECO:0007669"/>
    <property type="project" value="UniProtKB-KW"/>
</dbReference>
<dbReference type="AlphaFoldDB" id="D6YBC4"/>
<organism evidence="6 7">
    <name type="scientific">Thermobispora bispora (strain ATCC 19993 / DSM 43833 / CBS 139.67 / JCM 10125 / KCTC 9307 / NBRC 14880 / R51)</name>
    <dbReference type="NCBI Taxonomy" id="469371"/>
    <lineage>
        <taxon>Bacteria</taxon>
        <taxon>Bacillati</taxon>
        <taxon>Actinomycetota</taxon>
        <taxon>Actinomycetes</taxon>
        <taxon>Streptosporangiales</taxon>
        <taxon>Streptosporangiaceae</taxon>
        <taxon>Thermobispora</taxon>
    </lineage>
</organism>
<gene>
    <name evidence="6" type="ordered locus">Tbis_1772</name>
</gene>
<dbReference type="InterPro" id="IPR028098">
    <property type="entry name" value="Glyco_trans_4-like_N"/>
</dbReference>
<evidence type="ECO:0000256" key="2">
    <source>
        <dbReference type="ARBA" id="ARBA00022679"/>
    </source>
</evidence>
<sequence length="392" mass="41846">MPEFDLAVILNYYSPYVSGLTESARAIAEGLAGRGWRVAVVASQHLKSLPLRERRAGVEIFRCPVVTTISRGPVSPSLPFVAARVARMSAVANLHIPMLEAGPIARMCAPTPVVTTYHIDLWLRRSLISPVVIGAVDASARMSMRNSAAVVVNSDDQARYSRLWPTLRRANVHAIPAPCYDRAGGSPSYRETGGLHVGFAGRIAAEKGLVYLIEAFRRLPEPDARLLLAGDYVNVAGGSDIARVRRAIGDDARVRLLGLLNDGQMRDFYASIDVFALPSISESFGIVQAEAMMAGIPSITTDIPGGRFPVVATGFGRVIPPRDPGAILRAIRELRGLSAEERAAGAAAARSLFSLEACLDSYERLFRSLGARPGARSGPGAPPALAGREEAA</sequence>
<dbReference type="Pfam" id="PF13579">
    <property type="entry name" value="Glyco_trans_4_4"/>
    <property type="match status" value="1"/>
</dbReference>
<dbReference type="Proteomes" id="UP000006640">
    <property type="component" value="Chromosome"/>
</dbReference>
<dbReference type="STRING" id="469371.Tbis_1772"/>
<feature type="domain" description="Glycosyl transferase family 1" evidence="4">
    <location>
        <begin position="197"/>
        <end position="338"/>
    </location>
</feature>
<evidence type="ECO:0000256" key="3">
    <source>
        <dbReference type="SAM" id="MobiDB-lite"/>
    </source>
</evidence>